<dbReference type="PIRSF" id="PIRSF004789">
    <property type="entry name" value="DR1281"/>
    <property type="match status" value="1"/>
</dbReference>
<proteinExistence type="predicted"/>
<keyword evidence="4" id="KW-1185">Reference proteome</keyword>
<comment type="caution">
    <text evidence="3">The sequence shown here is derived from an EMBL/GenBank/DDBJ whole genome shotgun (WGS) entry which is preliminary data.</text>
</comment>
<gene>
    <name evidence="3" type="primary">ymdB</name>
    <name evidence="3" type="ORF">GCM10007047_26050</name>
</gene>
<feature type="binding site" evidence="2">
    <location>
        <position position="72"/>
    </location>
    <ligand>
        <name>Fe cation</name>
        <dbReference type="ChEBI" id="CHEBI:24875"/>
        <label>2</label>
    </ligand>
</feature>
<evidence type="ECO:0000256" key="1">
    <source>
        <dbReference type="PIRSR" id="PIRSR004789-50"/>
    </source>
</evidence>
<feature type="binding site" evidence="2">
    <location>
        <position position="183"/>
    </location>
    <ligand>
        <name>Fe cation</name>
        <dbReference type="ChEBI" id="CHEBI:24875"/>
        <label>1</label>
    </ligand>
</feature>
<feature type="binding site" evidence="2">
    <location>
        <position position="45"/>
    </location>
    <ligand>
        <name>Fe cation</name>
        <dbReference type="ChEBI" id="CHEBI:24875"/>
        <label>1</label>
    </ligand>
</feature>
<protein>
    <recommendedName>
        <fullName evidence="5">TIGR00282 family metallophosphoesterase</fullName>
    </recommendedName>
</protein>
<dbReference type="InterPro" id="IPR029052">
    <property type="entry name" value="Metallo-depent_PP-like"/>
</dbReference>
<keyword evidence="2" id="KW-0479">Metal-binding</keyword>
<feature type="binding site" evidence="2">
    <location>
        <position position="44"/>
    </location>
    <ligand>
        <name>Fe cation</name>
        <dbReference type="ChEBI" id="CHEBI:24875"/>
        <label>1</label>
    </ligand>
</feature>
<evidence type="ECO:0000313" key="3">
    <source>
        <dbReference type="EMBL" id="GHC07684.1"/>
    </source>
</evidence>
<sequence length="265" mass="29030">MRAWGMRVLFLGDIVGKPGREFVKAQVKVLREELQLDFVVANGENSAAGSGITGAIAGELFDADIDGVTLGDHVWDQRGFTDEIGTLASVCRPANLPAENPGRTYLILKKNGFKLGVFTVLGRTFMKTQADCPFRTADHMIGELHPQCDAILAEIHAETTSEKVAFGWYMDGRAQMVVGTHTHIPTGDATILPRGTAYHTDAGMCGPYESILGREIQPILLKFLDGLPRMWPVASNDVRLCGTLVEIDVEQRIATKCEQFTLRAR</sequence>
<feature type="binding site" evidence="2">
    <location>
        <position position="181"/>
    </location>
    <ligand>
        <name>Fe cation</name>
        <dbReference type="ChEBI" id="CHEBI:24875"/>
        <label>2</label>
    </ligand>
</feature>
<accession>A0A8J3DJD4</accession>
<dbReference type="RefSeq" id="WP_229792118.1">
    <property type="nucleotide sequence ID" value="NZ_BMXG01000018.1"/>
</dbReference>
<feature type="binding site" evidence="2">
    <location>
        <position position="44"/>
    </location>
    <ligand>
        <name>Fe cation</name>
        <dbReference type="ChEBI" id="CHEBI:24875"/>
        <label>2</label>
    </ligand>
</feature>
<evidence type="ECO:0000256" key="2">
    <source>
        <dbReference type="PIRSR" id="PIRSR004789-51"/>
    </source>
</evidence>
<dbReference type="PANTHER" id="PTHR36303">
    <property type="entry name" value="2',3'-CYCLIC-NUCLEOTIDE 2'-PHOSPHODIESTERASE"/>
    <property type="match status" value="1"/>
</dbReference>
<dbReference type="PANTHER" id="PTHR36303:SF1">
    <property type="entry name" value="2',3'-CYCLIC-NUCLEOTIDE 2'-PHOSPHODIESTERASE"/>
    <property type="match status" value="1"/>
</dbReference>
<dbReference type="Gene3D" id="3.60.21.10">
    <property type="match status" value="1"/>
</dbReference>
<dbReference type="Pfam" id="PF13277">
    <property type="entry name" value="YmdB"/>
    <property type="match status" value="1"/>
</dbReference>
<dbReference type="AlphaFoldDB" id="A0A8J3DJD4"/>
<organism evidence="3 4">
    <name type="scientific">Cerasicoccus arenae</name>
    <dbReference type="NCBI Taxonomy" id="424488"/>
    <lineage>
        <taxon>Bacteria</taxon>
        <taxon>Pseudomonadati</taxon>
        <taxon>Verrucomicrobiota</taxon>
        <taxon>Opitutia</taxon>
        <taxon>Puniceicoccales</taxon>
        <taxon>Cerasicoccaceae</taxon>
        <taxon>Cerasicoccus</taxon>
    </lineage>
</organism>
<dbReference type="InterPro" id="IPR005235">
    <property type="entry name" value="YmdB-like"/>
</dbReference>
<dbReference type="SUPFAM" id="SSF56300">
    <property type="entry name" value="Metallo-dependent phosphatases"/>
    <property type="match status" value="1"/>
</dbReference>
<feature type="binding site" evidence="2">
    <location>
        <position position="156"/>
    </location>
    <ligand>
        <name>Fe cation</name>
        <dbReference type="ChEBI" id="CHEBI:24875"/>
        <label>2</label>
    </ligand>
</feature>
<dbReference type="GO" id="GO:0004113">
    <property type="term" value="F:2',3'-cyclic-nucleotide 3'-phosphodiesterase activity"/>
    <property type="evidence" value="ECO:0007669"/>
    <property type="project" value="TreeGrafter"/>
</dbReference>
<evidence type="ECO:0008006" key="5">
    <source>
        <dbReference type="Google" id="ProtNLM"/>
    </source>
</evidence>
<dbReference type="EMBL" id="BMXG01000018">
    <property type="protein sequence ID" value="GHC07684.1"/>
    <property type="molecule type" value="Genomic_DNA"/>
</dbReference>
<feature type="binding site" evidence="2">
    <location>
        <position position="13"/>
    </location>
    <ligand>
        <name>Fe cation</name>
        <dbReference type="ChEBI" id="CHEBI:24875"/>
        <label>1</label>
    </ligand>
</feature>
<dbReference type="GO" id="GO:0046872">
    <property type="term" value="F:metal ion binding"/>
    <property type="evidence" value="ECO:0007669"/>
    <property type="project" value="UniProtKB-KW"/>
</dbReference>
<evidence type="ECO:0000313" key="4">
    <source>
        <dbReference type="Proteomes" id="UP000642829"/>
    </source>
</evidence>
<feature type="active site" description="Proton donor" evidence="1">
    <location>
        <position position="73"/>
    </location>
</feature>
<dbReference type="Proteomes" id="UP000642829">
    <property type="component" value="Unassembled WGS sequence"/>
</dbReference>
<name>A0A8J3DJD4_9BACT</name>
<reference evidence="3" key="2">
    <citation type="submission" date="2020-09" db="EMBL/GenBank/DDBJ databases">
        <authorList>
            <person name="Sun Q."/>
            <person name="Kim S."/>
        </authorList>
    </citation>
    <scope>NUCLEOTIDE SEQUENCE</scope>
    <source>
        <strain evidence="3">KCTC 12870</strain>
    </source>
</reference>
<reference evidence="3" key="1">
    <citation type="journal article" date="2014" name="Int. J. Syst. Evol. Microbiol.">
        <title>Complete genome sequence of Corynebacterium casei LMG S-19264T (=DSM 44701T), isolated from a smear-ripened cheese.</title>
        <authorList>
            <consortium name="US DOE Joint Genome Institute (JGI-PGF)"/>
            <person name="Walter F."/>
            <person name="Albersmeier A."/>
            <person name="Kalinowski J."/>
            <person name="Ruckert C."/>
        </authorList>
    </citation>
    <scope>NUCLEOTIDE SEQUENCE</scope>
    <source>
        <strain evidence="3">KCTC 12870</strain>
    </source>
</reference>